<keyword evidence="1" id="KW-1133">Transmembrane helix</keyword>
<keyword evidence="1" id="KW-0812">Transmembrane</keyword>
<dbReference type="EMBL" id="VORB01000006">
    <property type="protein sequence ID" value="TXC78527.1"/>
    <property type="molecule type" value="Genomic_DNA"/>
</dbReference>
<dbReference type="Proteomes" id="UP000321168">
    <property type="component" value="Unassembled WGS sequence"/>
</dbReference>
<dbReference type="AlphaFoldDB" id="A0A5C6UZ25"/>
<accession>A0A5C6UZ25</accession>
<evidence type="ECO:0000313" key="2">
    <source>
        <dbReference type="EMBL" id="TXC78527.1"/>
    </source>
</evidence>
<evidence type="ECO:0000256" key="1">
    <source>
        <dbReference type="SAM" id="Phobius"/>
    </source>
</evidence>
<keyword evidence="3" id="KW-1185">Reference proteome</keyword>
<evidence type="ECO:0000313" key="3">
    <source>
        <dbReference type="Proteomes" id="UP000321168"/>
    </source>
</evidence>
<dbReference type="RefSeq" id="WP_147014554.1">
    <property type="nucleotide sequence ID" value="NZ_VORB01000006.1"/>
</dbReference>
<comment type="caution">
    <text evidence="2">The sequence shown here is derived from an EMBL/GenBank/DDBJ whole genome shotgun (WGS) entry which is preliminary data.</text>
</comment>
<keyword evidence="1" id="KW-0472">Membrane</keyword>
<organism evidence="2 3">
    <name type="scientific">Luteibaculum oceani</name>
    <dbReference type="NCBI Taxonomy" id="1294296"/>
    <lineage>
        <taxon>Bacteria</taxon>
        <taxon>Pseudomonadati</taxon>
        <taxon>Bacteroidota</taxon>
        <taxon>Flavobacteriia</taxon>
        <taxon>Flavobacteriales</taxon>
        <taxon>Luteibaculaceae</taxon>
        <taxon>Luteibaculum</taxon>
    </lineage>
</organism>
<sequence>MLLGIILQVLSWEERARLLTKYWIAGIALALISVGVFLWVQFKRKKKAKAKFEKRGMKPKKDIKVPVVFSIADFDSVQQEVKSVLNKNWDGKDCLIAQSQKGENLLVAVVMQKKKSKLVIKEVHSQGGFDLKQIHWVLRRVINSKAINGYGSINFFVKEKSPIPLLDILEAFGFKRVKLGKKQETKYEYGLKYQIIN</sequence>
<proteinExistence type="predicted"/>
<feature type="transmembrane region" description="Helical" evidence="1">
    <location>
        <begin position="22"/>
        <end position="42"/>
    </location>
</feature>
<gene>
    <name evidence="2" type="ORF">FRX97_07350</name>
</gene>
<reference evidence="2 3" key="1">
    <citation type="submission" date="2019-08" db="EMBL/GenBank/DDBJ databases">
        <title>Genome of Luteibaculum oceani JCM 18817.</title>
        <authorList>
            <person name="Bowman J.P."/>
        </authorList>
    </citation>
    <scope>NUCLEOTIDE SEQUENCE [LARGE SCALE GENOMIC DNA]</scope>
    <source>
        <strain evidence="2 3">JCM 18817</strain>
    </source>
</reference>
<name>A0A5C6UZ25_9FLAO</name>
<protein>
    <submittedName>
        <fullName evidence="2">Uncharacterized protein</fullName>
    </submittedName>
</protein>